<evidence type="ECO:0000256" key="3">
    <source>
        <dbReference type="ARBA" id="ARBA00022989"/>
    </source>
</evidence>
<feature type="transmembrane region" description="Helical" evidence="5">
    <location>
        <begin position="157"/>
        <end position="175"/>
    </location>
</feature>
<evidence type="ECO:0000256" key="1">
    <source>
        <dbReference type="ARBA" id="ARBA00004141"/>
    </source>
</evidence>
<name>A0A4U8Q2W2_9FIRM</name>
<gene>
    <name evidence="7" type="ORF">DSM106044_04439</name>
</gene>
<keyword evidence="8" id="KW-1185">Reference proteome</keyword>
<dbReference type="Pfam" id="PF12698">
    <property type="entry name" value="ABC2_membrane_3"/>
    <property type="match status" value="1"/>
</dbReference>
<comment type="subcellular location">
    <subcellularLocation>
        <location evidence="1">Membrane</location>
        <topology evidence="1">Multi-pass membrane protein</topology>
    </subcellularLocation>
</comment>
<reference evidence="7 8" key="1">
    <citation type="journal article" date="2019" name="Anaerobe">
        <title>Detection of Robinsoniella peoriensis in multiple bone samples of a trauma patient.</title>
        <authorList>
            <person name="Schrottner P."/>
            <person name="Hartwich K."/>
            <person name="Bunk B."/>
            <person name="Schober I."/>
            <person name="Helbig S."/>
            <person name="Rudolph W.W."/>
            <person name="Gunzer F."/>
        </authorList>
    </citation>
    <scope>NUCLEOTIDE SEQUENCE [LARGE SCALE GENOMIC DNA]</scope>
    <source>
        <strain evidence="7 8">DSM 106044</strain>
    </source>
</reference>
<feature type="transmembrane region" description="Helical" evidence="5">
    <location>
        <begin position="202"/>
        <end position="226"/>
    </location>
</feature>
<dbReference type="GO" id="GO:0016020">
    <property type="term" value="C:membrane"/>
    <property type="evidence" value="ECO:0007669"/>
    <property type="project" value="UniProtKB-SubCell"/>
</dbReference>
<keyword evidence="3 5" id="KW-1133">Transmembrane helix</keyword>
<sequence length="233" mass="25556">MSIHARVLQALFSKQIKDTAHNMQVLILFFTFPVIAMVMTQSMGKQMGNSAFFISIFGVMHGIFTPIVATSSMMAEEKEKNTLRMLLMSNVNPIEYLISTGGFVFLCTMVTGVLFLPLGGYSVAEMVKFMAALGIGSILSVVLGMAIGAYAKNMTSANGLALPFGMIFAFLPMLAKFNDKIGQIAKFTYGHQISSFVEKMEVISWEGVLVIVVNFAIMLVGFVIVFRRNRLDG</sequence>
<keyword evidence="4 5" id="KW-0472">Membrane</keyword>
<dbReference type="EMBL" id="QGQD01000086">
    <property type="protein sequence ID" value="TLC98688.1"/>
    <property type="molecule type" value="Genomic_DNA"/>
</dbReference>
<feature type="transmembrane region" description="Helical" evidence="5">
    <location>
        <begin position="129"/>
        <end position="150"/>
    </location>
</feature>
<feature type="transmembrane region" description="Helical" evidence="5">
    <location>
        <begin position="21"/>
        <end position="39"/>
    </location>
</feature>
<dbReference type="RefSeq" id="WP_161597415.1">
    <property type="nucleotide sequence ID" value="NZ_QGQD01000086.1"/>
</dbReference>
<dbReference type="STRING" id="180332.GCA_000797495_00414"/>
<proteinExistence type="predicted"/>
<protein>
    <submittedName>
        <fullName evidence="7">ABC-2 family transporter protein</fullName>
    </submittedName>
</protein>
<evidence type="ECO:0000256" key="5">
    <source>
        <dbReference type="SAM" id="Phobius"/>
    </source>
</evidence>
<keyword evidence="2 5" id="KW-0812">Transmembrane</keyword>
<dbReference type="InterPro" id="IPR013525">
    <property type="entry name" value="ABC2_TM"/>
</dbReference>
<evidence type="ECO:0000259" key="6">
    <source>
        <dbReference type="Pfam" id="PF12698"/>
    </source>
</evidence>
<feature type="transmembrane region" description="Helical" evidence="5">
    <location>
        <begin position="96"/>
        <end position="117"/>
    </location>
</feature>
<evidence type="ECO:0000256" key="2">
    <source>
        <dbReference type="ARBA" id="ARBA00022692"/>
    </source>
</evidence>
<organism evidence="7 8">
    <name type="scientific">Robinsoniella peoriensis</name>
    <dbReference type="NCBI Taxonomy" id="180332"/>
    <lineage>
        <taxon>Bacteria</taxon>
        <taxon>Bacillati</taxon>
        <taxon>Bacillota</taxon>
        <taxon>Clostridia</taxon>
        <taxon>Lachnospirales</taxon>
        <taxon>Lachnospiraceae</taxon>
        <taxon>Robinsoniella</taxon>
    </lineage>
</organism>
<evidence type="ECO:0000313" key="8">
    <source>
        <dbReference type="Proteomes" id="UP000306509"/>
    </source>
</evidence>
<dbReference type="AlphaFoldDB" id="A0A4U8Q2W2"/>
<comment type="caution">
    <text evidence="7">The sequence shown here is derived from an EMBL/GenBank/DDBJ whole genome shotgun (WGS) entry which is preliminary data.</text>
</comment>
<evidence type="ECO:0000313" key="7">
    <source>
        <dbReference type="EMBL" id="TLC98688.1"/>
    </source>
</evidence>
<accession>A0A4U8Q2W2</accession>
<feature type="domain" description="ABC-2 type transporter transmembrane" evidence="6">
    <location>
        <begin position="22"/>
        <end position="200"/>
    </location>
</feature>
<dbReference type="Proteomes" id="UP000306509">
    <property type="component" value="Unassembled WGS sequence"/>
</dbReference>
<evidence type="ECO:0000256" key="4">
    <source>
        <dbReference type="ARBA" id="ARBA00023136"/>
    </source>
</evidence>
<feature type="transmembrane region" description="Helical" evidence="5">
    <location>
        <begin position="51"/>
        <end position="75"/>
    </location>
</feature>
<dbReference type="GO" id="GO:0140359">
    <property type="term" value="F:ABC-type transporter activity"/>
    <property type="evidence" value="ECO:0007669"/>
    <property type="project" value="InterPro"/>
</dbReference>